<reference evidence="2" key="2">
    <citation type="submission" date="2015-01" db="EMBL/GenBank/DDBJ databases">
        <title>Evolutionary Origins and Diversification of the Mycorrhizal Mutualists.</title>
        <authorList>
            <consortium name="DOE Joint Genome Institute"/>
            <consortium name="Mycorrhizal Genomics Consortium"/>
            <person name="Kohler A."/>
            <person name="Kuo A."/>
            <person name="Nagy L.G."/>
            <person name="Floudas D."/>
            <person name="Copeland A."/>
            <person name="Barry K.W."/>
            <person name="Cichocki N."/>
            <person name="Veneault-Fourrey C."/>
            <person name="LaButti K."/>
            <person name="Lindquist E.A."/>
            <person name="Lipzen A."/>
            <person name="Lundell T."/>
            <person name="Morin E."/>
            <person name="Murat C."/>
            <person name="Riley R."/>
            <person name="Ohm R."/>
            <person name="Sun H."/>
            <person name="Tunlid A."/>
            <person name="Henrissat B."/>
            <person name="Grigoriev I.V."/>
            <person name="Hibbett D.S."/>
            <person name="Martin F."/>
        </authorList>
    </citation>
    <scope>NUCLEOTIDE SEQUENCE [LARGE SCALE GENOMIC DNA]</scope>
    <source>
        <strain evidence="2">UH-Slu-Lm8-n1</strain>
    </source>
</reference>
<sequence>MRDRSLPCVLVHLKVGMGALQLPFSSLRLFDPQSNIHLEATRLDIWIHLAMSTNISTRDSLPTDNEHSLPRTSFLCAAQ</sequence>
<keyword evidence="2" id="KW-1185">Reference proteome</keyword>
<accession>A0A0D0AGV2</accession>
<evidence type="ECO:0000313" key="2">
    <source>
        <dbReference type="Proteomes" id="UP000054485"/>
    </source>
</evidence>
<proteinExistence type="predicted"/>
<gene>
    <name evidence="1" type="ORF">CY34DRAFT_813578</name>
</gene>
<dbReference type="InParanoid" id="A0A0D0AGV2"/>
<dbReference type="Proteomes" id="UP000054485">
    <property type="component" value="Unassembled WGS sequence"/>
</dbReference>
<reference evidence="1 2" key="1">
    <citation type="submission" date="2014-04" db="EMBL/GenBank/DDBJ databases">
        <authorList>
            <consortium name="DOE Joint Genome Institute"/>
            <person name="Kuo A."/>
            <person name="Ruytinx J."/>
            <person name="Rineau F."/>
            <person name="Colpaert J."/>
            <person name="Kohler A."/>
            <person name="Nagy L.G."/>
            <person name="Floudas D."/>
            <person name="Copeland A."/>
            <person name="Barry K.W."/>
            <person name="Cichocki N."/>
            <person name="Veneault-Fourrey C."/>
            <person name="LaButti K."/>
            <person name="Lindquist E.A."/>
            <person name="Lipzen A."/>
            <person name="Lundell T."/>
            <person name="Morin E."/>
            <person name="Murat C."/>
            <person name="Sun H."/>
            <person name="Tunlid A."/>
            <person name="Henrissat B."/>
            <person name="Grigoriev I.V."/>
            <person name="Hibbett D.S."/>
            <person name="Martin F."/>
            <person name="Nordberg H.P."/>
            <person name="Cantor M.N."/>
            <person name="Hua S.X."/>
        </authorList>
    </citation>
    <scope>NUCLEOTIDE SEQUENCE [LARGE SCALE GENOMIC DNA]</scope>
    <source>
        <strain evidence="1 2">UH-Slu-Lm8-n1</strain>
    </source>
</reference>
<evidence type="ECO:0000313" key="1">
    <source>
        <dbReference type="EMBL" id="KIK33462.1"/>
    </source>
</evidence>
<name>A0A0D0AGV2_9AGAM</name>
<dbReference type="AlphaFoldDB" id="A0A0D0AGV2"/>
<dbReference type="EMBL" id="KN835936">
    <property type="protein sequence ID" value="KIK33462.1"/>
    <property type="molecule type" value="Genomic_DNA"/>
</dbReference>
<dbReference type="HOGENOM" id="CLU_2607622_0_0_1"/>
<protein>
    <submittedName>
        <fullName evidence="1">Uncharacterized protein</fullName>
    </submittedName>
</protein>
<organism evidence="1 2">
    <name type="scientific">Suillus luteus UH-Slu-Lm8-n1</name>
    <dbReference type="NCBI Taxonomy" id="930992"/>
    <lineage>
        <taxon>Eukaryota</taxon>
        <taxon>Fungi</taxon>
        <taxon>Dikarya</taxon>
        <taxon>Basidiomycota</taxon>
        <taxon>Agaricomycotina</taxon>
        <taxon>Agaricomycetes</taxon>
        <taxon>Agaricomycetidae</taxon>
        <taxon>Boletales</taxon>
        <taxon>Suillineae</taxon>
        <taxon>Suillaceae</taxon>
        <taxon>Suillus</taxon>
    </lineage>
</organism>